<sequence>MFQQLNEFRYKAKTGKDYIIYFLKFFPSPNKKNEYIIKYQIRTGDKDLVWYGRASKSVASSLFNKKIKKGEDFEEDFKKLFVYLIKKGLDKGFEETNIEFVFSQDGSIVKQKWSG</sequence>
<protein>
    <submittedName>
        <fullName evidence="1">Uncharacterized protein</fullName>
    </submittedName>
</protein>
<comment type="caution">
    <text evidence="1">The sequence shown here is derived from an EMBL/GenBank/DDBJ whole genome shotgun (WGS) entry which is preliminary data.</text>
</comment>
<dbReference type="Proteomes" id="UP000191663">
    <property type="component" value="Unassembled WGS sequence"/>
</dbReference>
<dbReference type="AlphaFoldDB" id="A0A1V4QFD7"/>
<gene>
    <name evidence="1" type="ORF">BXT86_04980</name>
</gene>
<evidence type="ECO:0000313" key="2">
    <source>
        <dbReference type="Proteomes" id="UP000191663"/>
    </source>
</evidence>
<proteinExistence type="predicted"/>
<dbReference type="EMBL" id="MUKB01000087">
    <property type="protein sequence ID" value="OPX17711.1"/>
    <property type="molecule type" value="Genomic_DNA"/>
</dbReference>
<organism evidence="1 2">
    <name type="scientific">candidate division WOR-3 bacterium 4484_100</name>
    <dbReference type="NCBI Taxonomy" id="1936077"/>
    <lineage>
        <taxon>Bacteria</taxon>
        <taxon>Bacteria division WOR-3</taxon>
    </lineage>
</organism>
<accession>A0A1V4QFD7</accession>
<evidence type="ECO:0000313" key="1">
    <source>
        <dbReference type="EMBL" id="OPX17711.1"/>
    </source>
</evidence>
<name>A0A1V4QFD7_UNCW3</name>
<reference evidence="2" key="1">
    <citation type="submission" date="2017-01" db="EMBL/GenBank/DDBJ databases">
        <title>Novel pathways for hydrocarbon cycling and metabolic interdependencies in hydrothermal sediment communities.</title>
        <authorList>
            <person name="Dombrowski N."/>
            <person name="Seitz K."/>
            <person name="Teske A."/>
            <person name="Baker B."/>
        </authorList>
    </citation>
    <scope>NUCLEOTIDE SEQUENCE [LARGE SCALE GENOMIC DNA]</scope>
</reference>